<dbReference type="GO" id="GO:0004222">
    <property type="term" value="F:metalloendopeptidase activity"/>
    <property type="evidence" value="ECO:0007669"/>
    <property type="project" value="InterPro"/>
</dbReference>
<gene>
    <name evidence="2" type="ORF">NQ314_018186</name>
</gene>
<reference evidence="2" key="1">
    <citation type="journal article" date="2023" name="Insect Mol. Biol.">
        <title>Genome sequencing provides insights into the evolution of gene families encoding plant cell wall-degrading enzymes in longhorned beetles.</title>
        <authorList>
            <person name="Shin N.R."/>
            <person name="Okamura Y."/>
            <person name="Kirsch R."/>
            <person name="Pauchet Y."/>
        </authorList>
    </citation>
    <scope>NUCLEOTIDE SEQUENCE</scope>
    <source>
        <strain evidence="2">RBIC_L_NR</strain>
    </source>
</reference>
<dbReference type="GO" id="GO:0016485">
    <property type="term" value="P:protein processing"/>
    <property type="evidence" value="ECO:0007669"/>
    <property type="project" value="TreeGrafter"/>
</dbReference>
<name>A0AAV8WRG3_9CUCU</name>
<protein>
    <recommendedName>
        <fullName evidence="1">Peptidase M13 C-terminal domain-containing protein</fullName>
    </recommendedName>
</protein>
<dbReference type="PANTHER" id="PTHR11733">
    <property type="entry name" value="ZINC METALLOPROTEASE FAMILY M13 NEPRILYSIN-RELATED"/>
    <property type="match status" value="1"/>
</dbReference>
<dbReference type="AlphaFoldDB" id="A0AAV8WRG3"/>
<dbReference type="Gene3D" id="3.40.390.10">
    <property type="entry name" value="Collagenase (Catalytic Domain)"/>
    <property type="match status" value="1"/>
</dbReference>
<dbReference type="Pfam" id="PF01431">
    <property type="entry name" value="Peptidase_M13"/>
    <property type="match status" value="1"/>
</dbReference>
<dbReference type="InterPro" id="IPR000718">
    <property type="entry name" value="Peptidase_M13"/>
</dbReference>
<proteinExistence type="predicted"/>
<feature type="domain" description="Peptidase M13 C-terminal" evidence="1">
    <location>
        <begin position="4"/>
        <end position="112"/>
    </location>
</feature>
<evidence type="ECO:0000313" key="3">
    <source>
        <dbReference type="Proteomes" id="UP001162156"/>
    </source>
</evidence>
<accession>A0AAV8WRG3</accession>
<sequence length="115" mass="13333">MVKLNPVKTRDEDMADLAGMKVSYDTYINWVQENGAEARLPGLNYSPNQLFWISSAIHHCSKYSAQTLERYIANYQWSPPQFRVNGPLQNLEEFTFDFRCPPGSKMNPVKKCIVW</sequence>
<evidence type="ECO:0000313" key="2">
    <source>
        <dbReference type="EMBL" id="KAJ8929162.1"/>
    </source>
</evidence>
<evidence type="ECO:0000259" key="1">
    <source>
        <dbReference type="Pfam" id="PF01431"/>
    </source>
</evidence>
<dbReference type="GO" id="GO:0005886">
    <property type="term" value="C:plasma membrane"/>
    <property type="evidence" value="ECO:0007669"/>
    <property type="project" value="TreeGrafter"/>
</dbReference>
<keyword evidence="3" id="KW-1185">Reference proteome</keyword>
<comment type="caution">
    <text evidence="2">The sequence shown here is derived from an EMBL/GenBank/DDBJ whole genome shotgun (WGS) entry which is preliminary data.</text>
</comment>
<dbReference type="Proteomes" id="UP001162156">
    <property type="component" value="Unassembled WGS sequence"/>
</dbReference>
<dbReference type="EMBL" id="JANEYF010005104">
    <property type="protein sequence ID" value="KAJ8929162.1"/>
    <property type="molecule type" value="Genomic_DNA"/>
</dbReference>
<dbReference type="InterPro" id="IPR024079">
    <property type="entry name" value="MetalloPept_cat_dom_sf"/>
</dbReference>
<dbReference type="InterPro" id="IPR018497">
    <property type="entry name" value="Peptidase_M13_C"/>
</dbReference>
<dbReference type="PROSITE" id="PS51885">
    <property type="entry name" value="NEPRILYSIN"/>
    <property type="match status" value="1"/>
</dbReference>
<dbReference type="SUPFAM" id="SSF55486">
    <property type="entry name" value="Metalloproteases ('zincins'), catalytic domain"/>
    <property type="match status" value="1"/>
</dbReference>
<dbReference type="PANTHER" id="PTHR11733:SF224">
    <property type="entry name" value="NEPRILYSIN-2"/>
    <property type="match status" value="1"/>
</dbReference>
<organism evidence="2 3">
    <name type="scientific">Rhamnusium bicolor</name>
    <dbReference type="NCBI Taxonomy" id="1586634"/>
    <lineage>
        <taxon>Eukaryota</taxon>
        <taxon>Metazoa</taxon>
        <taxon>Ecdysozoa</taxon>
        <taxon>Arthropoda</taxon>
        <taxon>Hexapoda</taxon>
        <taxon>Insecta</taxon>
        <taxon>Pterygota</taxon>
        <taxon>Neoptera</taxon>
        <taxon>Endopterygota</taxon>
        <taxon>Coleoptera</taxon>
        <taxon>Polyphaga</taxon>
        <taxon>Cucujiformia</taxon>
        <taxon>Chrysomeloidea</taxon>
        <taxon>Cerambycidae</taxon>
        <taxon>Lepturinae</taxon>
        <taxon>Rhagiini</taxon>
        <taxon>Rhamnusium</taxon>
    </lineage>
</organism>